<evidence type="ECO:0000313" key="1">
    <source>
        <dbReference type="EMBL" id="OXV07912.1"/>
    </source>
</evidence>
<dbReference type="EMBL" id="NPHW01004444">
    <property type="protein sequence ID" value="OXV07912.1"/>
    <property type="molecule type" value="Genomic_DNA"/>
</dbReference>
<comment type="caution">
    <text evidence="1">The sequence shown here is derived from an EMBL/GenBank/DDBJ whole genome shotgun (WGS) entry which is preliminary data.</text>
</comment>
<sequence length="70" mass="7756">MEALEKSLLAIGDECERAAIFRPVLDNMQVGNIPFLAVSVRQRQQLKDLHLVELTAADCSVNLLTDFDGL</sequence>
<proteinExistence type="predicted"/>
<dbReference type="AlphaFoldDB" id="A0A232LUW1"/>
<keyword evidence="2" id="KW-1185">Reference proteome</keyword>
<dbReference type="Proteomes" id="UP000243515">
    <property type="component" value="Unassembled WGS sequence"/>
</dbReference>
<protein>
    <submittedName>
        <fullName evidence="1">Uncharacterized protein</fullName>
    </submittedName>
</protein>
<accession>A0A232LUW1</accession>
<name>A0A232LUW1_9EURO</name>
<gene>
    <name evidence="1" type="ORF">Egran_04324</name>
</gene>
<reference evidence="1 2" key="1">
    <citation type="journal article" date="2015" name="Environ. Microbiol.">
        <title>Metagenome sequence of Elaphomyces granulatus from sporocarp tissue reveals Ascomycota ectomycorrhizal fingerprints of genome expansion and a Proteobacteria-rich microbiome.</title>
        <authorList>
            <person name="Quandt C.A."/>
            <person name="Kohler A."/>
            <person name="Hesse C.N."/>
            <person name="Sharpton T.J."/>
            <person name="Martin F."/>
            <person name="Spatafora J.W."/>
        </authorList>
    </citation>
    <scope>NUCLEOTIDE SEQUENCE [LARGE SCALE GENOMIC DNA]</scope>
    <source>
        <strain evidence="1 2">OSC145934</strain>
    </source>
</reference>
<evidence type="ECO:0000313" key="2">
    <source>
        <dbReference type="Proteomes" id="UP000243515"/>
    </source>
</evidence>
<organism evidence="1 2">
    <name type="scientific">Elaphomyces granulatus</name>
    <dbReference type="NCBI Taxonomy" id="519963"/>
    <lineage>
        <taxon>Eukaryota</taxon>
        <taxon>Fungi</taxon>
        <taxon>Dikarya</taxon>
        <taxon>Ascomycota</taxon>
        <taxon>Pezizomycotina</taxon>
        <taxon>Eurotiomycetes</taxon>
        <taxon>Eurotiomycetidae</taxon>
        <taxon>Eurotiales</taxon>
        <taxon>Elaphomycetaceae</taxon>
        <taxon>Elaphomyces</taxon>
    </lineage>
</organism>